<evidence type="ECO:0000259" key="1">
    <source>
        <dbReference type="Pfam" id="PF04248"/>
    </source>
</evidence>
<evidence type="ECO:0000313" key="3">
    <source>
        <dbReference type="Proteomes" id="UP001165524"/>
    </source>
</evidence>
<feature type="domain" description="DUF427" evidence="1">
    <location>
        <begin position="1"/>
        <end position="86"/>
    </location>
</feature>
<accession>A0ABT0EA37</accession>
<name>A0ABT0EA37_9GAMM</name>
<dbReference type="RefSeq" id="WP_246953376.1">
    <property type="nucleotide sequence ID" value="NZ_JALKII010000010.1"/>
</dbReference>
<dbReference type="InterPro" id="IPR007361">
    <property type="entry name" value="DUF427"/>
</dbReference>
<dbReference type="PANTHER" id="PTHR34310">
    <property type="entry name" value="DUF427 DOMAIN PROTEIN (AFU_ORTHOLOGUE AFUA_3G02220)"/>
    <property type="match status" value="1"/>
</dbReference>
<dbReference type="Pfam" id="PF04248">
    <property type="entry name" value="NTP_transf_9"/>
    <property type="match status" value="1"/>
</dbReference>
<dbReference type="Proteomes" id="UP001165524">
    <property type="component" value="Unassembled WGS sequence"/>
</dbReference>
<keyword evidence="3" id="KW-1185">Reference proteome</keyword>
<dbReference type="InterPro" id="IPR038694">
    <property type="entry name" value="DUF427_sf"/>
</dbReference>
<proteinExistence type="predicted"/>
<organism evidence="2 3">
    <name type="scientific">Alcanivorax quisquiliarum</name>
    <dbReference type="NCBI Taxonomy" id="2933565"/>
    <lineage>
        <taxon>Bacteria</taxon>
        <taxon>Pseudomonadati</taxon>
        <taxon>Pseudomonadota</taxon>
        <taxon>Gammaproteobacteria</taxon>
        <taxon>Oceanospirillales</taxon>
        <taxon>Alcanivoracaceae</taxon>
        <taxon>Alcanivorax</taxon>
    </lineage>
</organism>
<sequence length="93" mass="10529">MKAIWQGHVLATSNHVIVMGGQHYFPMESVRTGFLVPSNRRSRNDWRGERHYFHLRTDDLEVMDAAWSFPAPVEDAAALSGYIAFGEDVTIGH</sequence>
<reference evidence="2" key="1">
    <citation type="submission" date="2022-04" db="EMBL/GenBank/DDBJ databases">
        <title>Alcanivorax sp. CY1518 draft genome sequence.</title>
        <authorList>
            <person name="Zhao G."/>
            <person name="An M."/>
        </authorList>
    </citation>
    <scope>NUCLEOTIDE SEQUENCE</scope>
    <source>
        <strain evidence="2">CY1518</strain>
    </source>
</reference>
<comment type="caution">
    <text evidence="2">The sequence shown here is derived from an EMBL/GenBank/DDBJ whole genome shotgun (WGS) entry which is preliminary data.</text>
</comment>
<evidence type="ECO:0000313" key="2">
    <source>
        <dbReference type="EMBL" id="MCK0538593.1"/>
    </source>
</evidence>
<dbReference type="PANTHER" id="PTHR34310:SF5">
    <property type="entry name" value="DUF427 DOMAIN PROTEIN (AFU_ORTHOLOGUE AFUA_3G02220)"/>
    <property type="match status" value="1"/>
</dbReference>
<dbReference type="EMBL" id="JALKII010000010">
    <property type="protein sequence ID" value="MCK0538593.1"/>
    <property type="molecule type" value="Genomic_DNA"/>
</dbReference>
<dbReference type="Gene3D" id="2.170.150.40">
    <property type="entry name" value="Domain of unknown function (DUF427)"/>
    <property type="match status" value="1"/>
</dbReference>
<gene>
    <name evidence="2" type="ORF">MU846_12835</name>
</gene>
<protein>
    <submittedName>
        <fullName evidence="2">DUF427 domain-containing protein</fullName>
    </submittedName>
</protein>